<dbReference type="Proteomes" id="UP000294850">
    <property type="component" value="Unassembled WGS sequence"/>
</dbReference>
<comment type="caution">
    <text evidence="3">The sequence shown here is derived from an EMBL/GenBank/DDBJ whole genome shotgun (WGS) entry which is preliminary data.</text>
</comment>
<dbReference type="OrthoDB" id="981626at2"/>
<evidence type="ECO:0000313" key="3">
    <source>
        <dbReference type="EMBL" id="TDE15256.1"/>
    </source>
</evidence>
<dbReference type="Gene3D" id="3.40.30.10">
    <property type="entry name" value="Glutaredoxin"/>
    <property type="match status" value="1"/>
</dbReference>
<organism evidence="3 4">
    <name type="scientific">Dyadobacter psychrotolerans</name>
    <dbReference type="NCBI Taxonomy" id="2541721"/>
    <lineage>
        <taxon>Bacteria</taxon>
        <taxon>Pseudomonadati</taxon>
        <taxon>Bacteroidota</taxon>
        <taxon>Cytophagia</taxon>
        <taxon>Cytophagales</taxon>
        <taxon>Spirosomataceae</taxon>
        <taxon>Dyadobacter</taxon>
    </lineage>
</organism>
<dbReference type="InterPro" id="IPR036249">
    <property type="entry name" value="Thioredoxin-like_sf"/>
</dbReference>
<dbReference type="InterPro" id="IPR013766">
    <property type="entry name" value="Thioredoxin_domain"/>
</dbReference>
<dbReference type="EMBL" id="SMFL01000004">
    <property type="protein sequence ID" value="TDE15256.1"/>
    <property type="molecule type" value="Genomic_DNA"/>
</dbReference>
<keyword evidence="4" id="KW-1185">Reference proteome</keyword>
<evidence type="ECO:0000259" key="2">
    <source>
        <dbReference type="PROSITE" id="PS51352"/>
    </source>
</evidence>
<dbReference type="AlphaFoldDB" id="A0A4R5DLW7"/>
<feature type="domain" description="Thioredoxin" evidence="2">
    <location>
        <begin position="1"/>
        <end position="142"/>
    </location>
</feature>
<dbReference type="PANTHER" id="PTHR15337">
    <property type="entry name" value="ANTERIOR GRADIENT PROTEIN-RELATED"/>
    <property type="match status" value="1"/>
</dbReference>
<evidence type="ECO:0000256" key="1">
    <source>
        <dbReference type="ARBA" id="ARBA00022729"/>
    </source>
</evidence>
<gene>
    <name evidence="3" type="ORF">E0F88_12090</name>
</gene>
<proteinExistence type="predicted"/>
<keyword evidence="1" id="KW-0732">Signal</keyword>
<accession>A0A4R5DLW7</accession>
<dbReference type="PROSITE" id="PS51352">
    <property type="entry name" value="THIOREDOXIN_2"/>
    <property type="match status" value="1"/>
</dbReference>
<dbReference type="InterPro" id="IPR051099">
    <property type="entry name" value="AGR/TXD"/>
</dbReference>
<dbReference type="RefSeq" id="WP_131958519.1">
    <property type="nucleotide sequence ID" value="NZ_SMFL01000004.1"/>
</dbReference>
<name>A0A4R5DLW7_9BACT</name>
<sequence>MKLLSTIVLTIISIFGSEWKLDFSEAKSQAASEHKMILLSFSGSDWCGPCIKLTKDVFESTEFQTYASQKLVMVRADFPRQKKNQLEKSQVAKNEALAEKYNPKGLFPLTVLIDNKGNIVKEWEGYQPSIPNFIADIRSHSGSVN</sequence>
<protein>
    <submittedName>
        <fullName evidence="3">Thioredoxin family protein</fullName>
    </submittedName>
</protein>
<dbReference type="PANTHER" id="PTHR15337:SF11">
    <property type="entry name" value="THIOREDOXIN DOMAIN-CONTAINING PROTEIN"/>
    <property type="match status" value="1"/>
</dbReference>
<dbReference type="Pfam" id="PF13899">
    <property type="entry name" value="Thioredoxin_7"/>
    <property type="match status" value="1"/>
</dbReference>
<dbReference type="SUPFAM" id="SSF52833">
    <property type="entry name" value="Thioredoxin-like"/>
    <property type="match status" value="1"/>
</dbReference>
<reference evidence="3 4" key="1">
    <citation type="submission" date="2019-03" db="EMBL/GenBank/DDBJ databases">
        <title>Dyadobacter AR-3-6 sp. nov., isolated from arctic soil.</title>
        <authorList>
            <person name="Chaudhary D.K."/>
        </authorList>
    </citation>
    <scope>NUCLEOTIDE SEQUENCE [LARGE SCALE GENOMIC DNA]</scope>
    <source>
        <strain evidence="3 4">AR-3-6</strain>
    </source>
</reference>
<evidence type="ECO:0000313" key="4">
    <source>
        <dbReference type="Proteomes" id="UP000294850"/>
    </source>
</evidence>